<gene>
    <name evidence="1" type="ORF">CERZMDRAFT_97991</name>
</gene>
<sequence>MTSELPARRDVGFGGLSGAHTATGCTLGHFRAQSDNFIASFNQGDECYPIDGSTLELSHTLVPRPSHTACSHRPQARWSHWKQASEFPLNPMDIRRSSLIARPGMDSGGDLKLLVGAKKG</sequence>
<evidence type="ECO:0000313" key="1">
    <source>
        <dbReference type="EMBL" id="KAF2212077.1"/>
    </source>
</evidence>
<organism evidence="1 2">
    <name type="scientific">Cercospora zeae-maydis SCOH1-5</name>
    <dbReference type="NCBI Taxonomy" id="717836"/>
    <lineage>
        <taxon>Eukaryota</taxon>
        <taxon>Fungi</taxon>
        <taxon>Dikarya</taxon>
        <taxon>Ascomycota</taxon>
        <taxon>Pezizomycotina</taxon>
        <taxon>Dothideomycetes</taxon>
        <taxon>Dothideomycetidae</taxon>
        <taxon>Mycosphaerellales</taxon>
        <taxon>Mycosphaerellaceae</taxon>
        <taxon>Cercospora</taxon>
    </lineage>
</organism>
<proteinExistence type="predicted"/>
<protein>
    <submittedName>
        <fullName evidence="1">Uncharacterized protein</fullName>
    </submittedName>
</protein>
<accession>A0A6A6FF77</accession>
<keyword evidence="2" id="KW-1185">Reference proteome</keyword>
<name>A0A6A6FF77_9PEZI</name>
<dbReference type="Proteomes" id="UP000799539">
    <property type="component" value="Unassembled WGS sequence"/>
</dbReference>
<dbReference type="EMBL" id="ML992674">
    <property type="protein sequence ID" value="KAF2212077.1"/>
    <property type="molecule type" value="Genomic_DNA"/>
</dbReference>
<evidence type="ECO:0000313" key="2">
    <source>
        <dbReference type="Proteomes" id="UP000799539"/>
    </source>
</evidence>
<reference evidence="1" key="1">
    <citation type="journal article" date="2020" name="Stud. Mycol.">
        <title>101 Dothideomycetes genomes: a test case for predicting lifestyles and emergence of pathogens.</title>
        <authorList>
            <person name="Haridas S."/>
            <person name="Albert R."/>
            <person name="Binder M."/>
            <person name="Bloem J."/>
            <person name="Labutti K."/>
            <person name="Salamov A."/>
            <person name="Andreopoulos B."/>
            <person name="Baker S."/>
            <person name="Barry K."/>
            <person name="Bills G."/>
            <person name="Bluhm B."/>
            <person name="Cannon C."/>
            <person name="Castanera R."/>
            <person name="Culley D."/>
            <person name="Daum C."/>
            <person name="Ezra D."/>
            <person name="Gonzalez J."/>
            <person name="Henrissat B."/>
            <person name="Kuo A."/>
            <person name="Liang C."/>
            <person name="Lipzen A."/>
            <person name="Lutzoni F."/>
            <person name="Magnuson J."/>
            <person name="Mondo S."/>
            <person name="Nolan M."/>
            <person name="Ohm R."/>
            <person name="Pangilinan J."/>
            <person name="Park H.-J."/>
            <person name="Ramirez L."/>
            <person name="Alfaro M."/>
            <person name="Sun H."/>
            <person name="Tritt A."/>
            <person name="Yoshinaga Y."/>
            <person name="Zwiers L.-H."/>
            <person name="Turgeon B."/>
            <person name="Goodwin S."/>
            <person name="Spatafora J."/>
            <person name="Crous P."/>
            <person name="Grigoriev I."/>
        </authorList>
    </citation>
    <scope>NUCLEOTIDE SEQUENCE</scope>
    <source>
        <strain evidence="1">SCOH1-5</strain>
    </source>
</reference>
<dbReference type="AlphaFoldDB" id="A0A6A6FF77"/>